<evidence type="ECO:0000256" key="7">
    <source>
        <dbReference type="SAM" id="Phobius"/>
    </source>
</evidence>
<evidence type="ECO:0000256" key="6">
    <source>
        <dbReference type="ARBA" id="ARBA00023136"/>
    </source>
</evidence>
<evidence type="ECO:0000256" key="1">
    <source>
        <dbReference type="ARBA" id="ARBA00004651"/>
    </source>
</evidence>
<feature type="domain" description="ABC transmembrane type-1" evidence="8">
    <location>
        <begin position="74"/>
        <end position="266"/>
    </location>
</feature>
<dbReference type="CDD" id="cd06261">
    <property type="entry name" value="TM_PBP2"/>
    <property type="match status" value="1"/>
</dbReference>
<comment type="subcellular location">
    <subcellularLocation>
        <location evidence="1">Cell membrane</location>
        <topology evidence="1">Multi-pass membrane protein</topology>
    </subcellularLocation>
</comment>
<dbReference type="SUPFAM" id="SSF161098">
    <property type="entry name" value="MetI-like"/>
    <property type="match status" value="1"/>
</dbReference>
<feature type="transmembrane region" description="Helical" evidence="7">
    <location>
        <begin position="109"/>
        <end position="133"/>
    </location>
</feature>
<dbReference type="PANTHER" id="PTHR43744">
    <property type="entry name" value="ABC TRANSPORTER PERMEASE PROTEIN MG189-RELATED-RELATED"/>
    <property type="match status" value="1"/>
</dbReference>
<keyword evidence="2" id="KW-0813">Transport</keyword>
<feature type="transmembrane region" description="Helical" evidence="7">
    <location>
        <begin position="248"/>
        <end position="271"/>
    </location>
</feature>
<organism evidence="9">
    <name type="scientific">bioreactor metagenome</name>
    <dbReference type="NCBI Taxonomy" id="1076179"/>
    <lineage>
        <taxon>unclassified sequences</taxon>
        <taxon>metagenomes</taxon>
        <taxon>ecological metagenomes</taxon>
    </lineage>
</organism>
<evidence type="ECO:0000256" key="4">
    <source>
        <dbReference type="ARBA" id="ARBA00022692"/>
    </source>
</evidence>
<keyword evidence="4 7" id="KW-0812">Transmembrane</keyword>
<dbReference type="AlphaFoldDB" id="A0A644Y207"/>
<dbReference type="Pfam" id="PF00528">
    <property type="entry name" value="BPD_transp_1"/>
    <property type="match status" value="1"/>
</dbReference>
<dbReference type="PROSITE" id="PS50928">
    <property type="entry name" value="ABC_TM1"/>
    <property type="match status" value="1"/>
</dbReference>
<keyword evidence="3" id="KW-1003">Cell membrane</keyword>
<dbReference type="EMBL" id="VSSQ01003724">
    <property type="protein sequence ID" value="MPM22048.1"/>
    <property type="molecule type" value="Genomic_DNA"/>
</dbReference>
<name>A0A644Y207_9ZZZZ</name>
<dbReference type="Gene3D" id="1.10.3720.10">
    <property type="entry name" value="MetI-like"/>
    <property type="match status" value="1"/>
</dbReference>
<sequence>MIKSKKSVSRIISYIFLIVLAYVMVYPLLWMVGASFKSNQEIFGTLGLLPKSPVFGAFGAGWTGTGQYGFSTFLYNTFLMVIPTVLFTVISATLVGYGFARFDFPLKKVLFVTMLATMMLPATVIIIPRYIFFKRLGWLDTYLPFIVPAMLGCFPFFNFMMVQFFRGLPLEIDESGKLDGCNSFVILKDLLLPLCKSAIFSVIVFQFVWTWNDFMNVLIYISSVAKYPVALGLRMTMDISTEFDWNQIMAMSVISILPPVILFFAAQKYFVEGIATTGMKN</sequence>
<evidence type="ECO:0000256" key="3">
    <source>
        <dbReference type="ARBA" id="ARBA00022475"/>
    </source>
</evidence>
<dbReference type="PANTHER" id="PTHR43744:SF6">
    <property type="entry name" value="ABC TRANSPORTER PERMEASE PROTEIN YESQ-RELATED"/>
    <property type="match status" value="1"/>
</dbReference>
<keyword evidence="6 7" id="KW-0472">Membrane</keyword>
<dbReference type="InterPro" id="IPR000515">
    <property type="entry name" value="MetI-like"/>
</dbReference>
<evidence type="ECO:0000313" key="9">
    <source>
        <dbReference type="EMBL" id="MPM22048.1"/>
    </source>
</evidence>
<comment type="caution">
    <text evidence="9">The sequence shown here is derived from an EMBL/GenBank/DDBJ whole genome shotgun (WGS) entry which is preliminary data.</text>
</comment>
<feature type="transmembrane region" description="Helical" evidence="7">
    <location>
        <begin position="217"/>
        <end position="236"/>
    </location>
</feature>
<keyword evidence="5 7" id="KW-1133">Transmembrane helix</keyword>
<accession>A0A644Y207</accession>
<feature type="transmembrane region" description="Helical" evidence="7">
    <location>
        <begin position="12"/>
        <end position="32"/>
    </location>
</feature>
<proteinExistence type="predicted"/>
<evidence type="ECO:0000256" key="2">
    <source>
        <dbReference type="ARBA" id="ARBA00022448"/>
    </source>
</evidence>
<evidence type="ECO:0000256" key="5">
    <source>
        <dbReference type="ARBA" id="ARBA00022989"/>
    </source>
</evidence>
<evidence type="ECO:0000259" key="8">
    <source>
        <dbReference type="PROSITE" id="PS50928"/>
    </source>
</evidence>
<feature type="transmembrane region" description="Helical" evidence="7">
    <location>
        <begin position="190"/>
        <end position="211"/>
    </location>
</feature>
<gene>
    <name evidence="9" type="primary">araQ_44</name>
    <name evidence="9" type="ORF">SDC9_68498</name>
</gene>
<feature type="transmembrane region" description="Helical" evidence="7">
    <location>
        <begin position="73"/>
        <end position="97"/>
    </location>
</feature>
<feature type="transmembrane region" description="Helical" evidence="7">
    <location>
        <begin position="145"/>
        <end position="169"/>
    </location>
</feature>
<dbReference type="InterPro" id="IPR035906">
    <property type="entry name" value="MetI-like_sf"/>
</dbReference>
<reference evidence="9" key="1">
    <citation type="submission" date="2019-08" db="EMBL/GenBank/DDBJ databases">
        <authorList>
            <person name="Kucharzyk K."/>
            <person name="Murdoch R.W."/>
            <person name="Higgins S."/>
            <person name="Loffler F."/>
        </authorList>
    </citation>
    <scope>NUCLEOTIDE SEQUENCE</scope>
</reference>
<dbReference type="GO" id="GO:0005886">
    <property type="term" value="C:plasma membrane"/>
    <property type="evidence" value="ECO:0007669"/>
    <property type="project" value="UniProtKB-SubCell"/>
</dbReference>
<protein>
    <submittedName>
        <fullName evidence="9">L-arabinose transport system permease protein AraQ</fullName>
    </submittedName>
</protein>
<dbReference type="GO" id="GO:0055085">
    <property type="term" value="P:transmembrane transport"/>
    <property type="evidence" value="ECO:0007669"/>
    <property type="project" value="InterPro"/>
</dbReference>